<dbReference type="SMART" id="SM00369">
    <property type="entry name" value="LRR_TYP"/>
    <property type="match status" value="7"/>
</dbReference>
<accession>A0A8J4RTS9</accession>
<dbReference type="Gene3D" id="3.80.10.10">
    <property type="entry name" value="Ribonuclease Inhibitor"/>
    <property type="match status" value="3"/>
</dbReference>
<evidence type="ECO:0000256" key="5">
    <source>
        <dbReference type="ARBA" id="ARBA00022989"/>
    </source>
</evidence>
<keyword evidence="9" id="KW-1185">Reference proteome</keyword>
<evidence type="ECO:0000256" key="4">
    <source>
        <dbReference type="ARBA" id="ARBA00022737"/>
    </source>
</evidence>
<comment type="caution">
    <text evidence="8">The sequence shown here is derived from an EMBL/GenBank/DDBJ whole genome shotgun (WGS) entry which is preliminary data.</text>
</comment>
<dbReference type="InterPro" id="IPR003591">
    <property type="entry name" value="Leu-rich_rpt_typical-subtyp"/>
</dbReference>
<keyword evidence="4" id="KW-0677">Repeat</keyword>
<organism evidence="8 9">
    <name type="scientific">Castanea mollissima</name>
    <name type="common">Chinese chestnut</name>
    <dbReference type="NCBI Taxonomy" id="60419"/>
    <lineage>
        <taxon>Eukaryota</taxon>
        <taxon>Viridiplantae</taxon>
        <taxon>Streptophyta</taxon>
        <taxon>Embryophyta</taxon>
        <taxon>Tracheophyta</taxon>
        <taxon>Spermatophyta</taxon>
        <taxon>Magnoliopsida</taxon>
        <taxon>eudicotyledons</taxon>
        <taxon>Gunneridae</taxon>
        <taxon>Pentapetalae</taxon>
        <taxon>rosids</taxon>
        <taxon>fabids</taxon>
        <taxon>Fagales</taxon>
        <taxon>Fagaceae</taxon>
        <taxon>Castanea</taxon>
    </lineage>
</organism>
<evidence type="ECO:0008006" key="10">
    <source>
        <dbReference type="Google" id="ProtNLM"/>
    </source>
</evidence>
<evidence type="ECO:0000256" key="3">
    <source>
        <dbReference type="ARBA" id="ARBA00022692"/>
    </source>
</evidence>
<evidence type="ECO:0000313" key="9">
    <source>
        <dbReference type="Proteomes" id="UP000737018"/>
    </source>
</evidence>
<evidence type="ECO:0000256" key="6">
    <source>
        <dbReference type="ARBA" id="ARBA00023136"/>
    </source>
</evidence>
<name>A0A8J4RTS9_9ROSI</name>
<dbReference type="FunFam" id="3.80.10.10:FF:000095">
    <property type="entry name" value="LRR receptor-like serine/threonine-protein kinase GSO1"/>
    <property type="match status" value="1"/>
</dbReference>
<dbReference type="GO" id="GO:0016020">
    <property type="term" value="C:membrane"/>
    <property type="evidence" value="ECO:0007669"/>
    <property type="project" value="UniProtKB-SubCell"/>
</dbReference>
<keyword evidence="6 7" id="KW-0472">Membrane</keyword>
<keyword evidence="5 7" id="KW-1133">Transmembrane helix</keyword>
<reference evidence="8" key="1">
    <citation type="submission" date="2020-03" db="EMBL/GenBank/DDBJ databases">
        <title>Castanea mollissima Vanexum genome sequencing.</title>
        <authorList>
            <person name="Staton M."/>
        </authorList>
    </citation>
    <scope>NUCLEOTIDE SEQUENCE</scope>
    <source>
        <tissue evidence="8">Leaf</tissue>
    </source>
</reference>
<dbReference type="PANTHER" id="PTHR46662">
    <property type="entry name" value="DI-GLUCOSE BINDING PROTEIN WITH LEUCINE-RICH REPEAT DOMAIN-CONTAINING PROTEIN"/>
    <property type="match status" value="1"/>
</dbReference>
<proteinExistence type="predicted"/>
<sequence>MTLLVVAELKTESPLLMVKKTRWVSVGAAALEIVLTVLLIYYSTRNIQKCENSYPKTGSWKEDKDCCTWDGVVCDNSTRHVIALDLSCSWLYGSIPSNSTLFLLRHLRSLNLAGNDFHSIISPEFGNFQSLTHLNLSHSRFYGEIPYEISQLSSLVSLDLSYNSDPRGPSSYFRSQLTLSIETPVWKRVIGNLTQLRELFLDATDMSSITPNSLMNLSSSLTTLSLGECHLQGTFEINVFRLPCLQTLDLGYNSNLEGSLPKSIGSLKFLEYLNLRSCNFTGAIPTSIGNLTQIIKLDLSENSFSGLLPLSIFDLPNLSVLYLDNNQLVGPLPNHVSGLNLLIDLSLSLNFLNGTLPSWLFSLTSLVTLDLGYNRFIGEIGEFKYNNSLDYLDLSYNMLQGSIPSSISRLVNLSYLSLSSNNLQGSVPSSISRLVNLTYLSLSSNNLQGSIPSSISRLVNLTTLYLSSNNLSIMLDLEMTPFIAKLVGFVAFEIIVSALLSIKCPVTCKVLFWLVVALKNRGKHTLDCLSGIISLLVVLELEFVMIYALVNLLHSCQGVDFKIKLLTIGGKRLKLTIRDTGIIQSY</sequence>
<feature type="transmembrane region" description="Helical" evidence="7">
    <location>
        <begin position="486"/>
        <end position="516"/>
    </location>
</feature>
<dbReference type="OrthoDB" id="27267at2759"/>
<dbReference type="InterPro" id="IPR001611">
    <property type="entry name" value="Leu-rich_rpt"/>
</dbReference>
<dbReference type="PANTHER" id="PTHR46662:SF49">
    <property type="entry name" value="LRR RECEPTOR-LIKE KINASE"/>
    <property type="match status" value="1"/>
</dbReference>
<dbReference type="EMBL" id="JRKL02000316">
    <property type="protein sequence ID" value="KAF3972603.1"/>
    <property type="molecule type" value="Genomic_DNA"/>
</dbReference>
<dbReference type="InterPro" id="IPR032675">
    <property type="entry name" value="LRR_dom_sf"/>
</dbReference>
<dbReference type="AlphaFoldDB" id="A0A8J4RTS9"/>
<gene>
    <name evidence="8" type="ORF">CMV_003896</name>
</gene>
<keyword evidence="2" id="KW-0433">Leucine-rich repeat</keyword>
<feature type="transmembrane region" description="Helical" evidence="7">
    <location>
        <begin position="23"/>
        <end position="42"/>
    </location>
</feature>
<dbReference type="SUPFAM" id="SSF52058">
    <property type="entry name" value="L domain-like"/>
    <property type="match status" value="2"/>
</dbReference>
<dbReference type="Pfam" id="PF00560">
    <property type="entry name" value="LRR_1"/>
    <property type="match status" value="2"/>
</dbReference>
<comment type="subcellular location">
    <subcellularLocation>
        <location evidence="1">Membrane</location>
        <topology evidence="1">Single-pass membrane protein</topology>
    </subcellularLocation>
</comment>
<protein>
    <recommendedName>
        <fullName evidence="10">Leucine-rich repeat-containing N-terminal plant-type domain-containing protein</fullName>
    </recommendedName>
</protein>
<evidence type="ECO:0000256" key="7">
    <source>
        <dbReference type="SAM" id="Phobius"/>
    </source>
</evidence>
<keyword evidence="3 7" id="KW-0812">Transmembrane</keyword>
<evidence type="ECO:0000313" key="8">
    <source>
        <dbReference type="EMBL" id="KAF3972603.1"/>
    </source>
</evidence>
<evidence type="ECO:0000256" key="1">
    <source>
        <dbReference type="ARBA" id="ARBA00004167"/>
    </source>
</evidence>
<dbReference type="PROSITE" id="PS51450">
    <property type="entry name" value="LRR"/>
    <property type="match status" value="2"/>
</dbReference>
<dbReference type="Proteomes" id="UP000737018">
    <property type="component" value="Unassembled WGS sequence"/>
</dbReference>
<dbReference type="Pfam" id="PF13855">
    <property type="entry name" value="LRR_8"/>
    <property type="match status" value="3"/>
</dbReference>
<evidence type="ECO:0000256" key="2">
    <source>
        <dbReference type="ARBA" id="ARBA00022614"/>
    </source>
</evidence>
<feature type="transmembrane region" description="Helical" evidence="7">
    <location>
        <begin position="528"/>
        <end position="550"/>
    </location>
</feature>